<evidence type="ECO:0000256" key="5">
    <source>
        <dbReference type="SAM" id="MobiDB-lite"/>
    </source>
</evidence>
<dbReference type="EMBL" id="CAJNOK010025122">
    <property type="protein sequence ID" value="CAF1386053.1"/>
    <property type="molecule type" value="Genomic_DNA"/>
</dbReference>
<dbReference type="InterPro" id="IPR020846">
    <property type="entry name" value="MFS_dom"/>
</dbReference>
<sequence>SSLRQRSFDSSQLLSHGVDDSEDVQKPHEKVFCSSWVYDYEKYGVTLSTELNLVCSKVHIRALTQTCYSGGTTCSIITGLMSDKWGRRKTIYILILLLVFILNTQQILMHSTLPDYHKIIIFCVCRFIQGFSQTFYSVTVVLLSEITGPKRRVLAVNTISYFFALGQLLVAGITYYFKDWKLTYWALTVYVLPFVTYYYLIPESPRWLLQQNQLRKCRKILQRIFYVNRRPIRNRSEIFYNNLPMEAMKAKQSKQNPGYIRVLKRLIKSKKMRKRCCLLIYIWTVAICVYLGVTGDIPGLTDKPHILFAIGAACEIVGLIFCHLLSNRFGRRRLLIFFFIVTGAAVGLIPITYIQQKQLGIVFALLSKLAISCSQLLIYVYTTETYPTALRSTGVGLSASCSLWIPQVSSTQQSIWFPLPYIVYSLTSFIAALCATQLPESNSNRKLPETIKEIEKQHKQISTNVETSPLPHLYNRRPSSLLVRQLSVPSTVQFNYSTPTQVNRRYTTGRLVNYFQRKRISKTEDNKNKSNEPPAVPVVGVSQTRRTSLGTTLNTLQPPTANRESFFGALATIRDINEEDDDDEQESTPPTPTKVVYTLGSGELEETTTEDTSNSESEDTDKDSKLSKMLSSRSSSILSKIGSFGQLLKRRNSSMSGIFFNAEPAQPSPKVSDHEQEHEEVEEKVIVSEQ</sequence>
<protein>
    <recommendedName>
        <fullName evidence="7">Major facilitator superfamily (MFS) profile domain-containing protein</fullName>
    </recommendedName>
</protein>
<feature type="non-terminal residue" evidence="9">
    <location>
        <position position="690"/>
    </location>
</feature>
<dbReference type="Proteomes" id="UP000663829">
    <property type="component" value="Unassembled WGS sequence"/>
</dbReference>
<feature type="region of interest" description="Disordered" evidence="5">
    <location>
        <begin position="578"/>
        <end position="634"/>
    </location>
</feature>
<dbReference type="SUPFAM" id="SSF103473">
    <property type="entry name" value="MFS general substrate transporter"/>
    <property type="match status" value="1"/>
</dbReference>
<accession>A0A815RKI7</accession>
<evidence type="ECO:0000256" key="2">
    <source>
        <dbReference type="ARBA" id="ARBA00022692"/>
    </source>
</evidence>
<proteinExistence type="predicted"/>
<gene>
    <name evidence="9" type="ORF">GPM918_LOCUS35752</name>
    <name evidence="8" type="ORF">OVA965_LOCUS32341</name>
    <name evidence="11" type="ORF">SRO942_LOCUS36474</name>
    <name evidence="10" type="ORF">TMI583_LOCUS33198</name>
</gene>
<feature type="domain" description="Major facilitator superfamily (MFS) profile" evidence="7">
    <location>
        <begin position="1"/>
        <end position="443"/>
    </location>
</feature>
<dbReference type="AlphaFoldDB" id="A0A815RKI7"/>
<evidence type="ECO:0000313" key="9">
    <source>
        <dbReference type="EMBL" id="CAF1478924.1"/>
    </source>
</evidence>
<dbReference type="Gene3D" id="1.20.1250.20">
    <property type="entry name" value="MFS general substrate transporter like domains"/>
    <property type="match status" value="1"/>
</dbReference>
<feature type="region of interest" description="Disordered" evidence="5">
    <location>
        <begin position="520"/>
        <end position="544"/>
    </location>
</feature>
<dbReference type="InterPro" id="IPR011701">
    <property type="entry name" value="MFS"/>
</dbReference>
<dbReference type="EMBL" id="CAJOBA010046822">
    <property type="protein sequence ID" value="CAF4194058.1"/>
    <property type="molecule type" value="Genomic_DNA"/>
</dbReference>
<feature type="compositionally biased region" description="Basic and acidic residues" evidence="5">
    <location>
        <begin position="671"/>
        <end position="690"/>
    </location>
</feature>
<reference evidence="9" key="1">
    <citation type="submission" date="2021-02" db="EMBL/GenBank/DDBJ databases">
        <authorList>
            <person name="Nowell W R."/>
        </authorList>
    </citation>
    <scope>NUCLEOTIDE SEQUENCE</scope>
</reference>
<dbReference type="Pfam" id="PF07690">
    <property type="entry name" value="MFS_1"/>
    <property type="match status" value="1"/>
</dbReference>
<evidence type="ECO:0000313" key="8">
    <source>
        <dbReference type="EMBL" id="CAF1386053.1"/>
    </source>
</evidence>
<comment type="subcellular location">
    <subcellularLocation>
        <location evidence="1">Membrane</location>
        <topology evidence="1">Multi-pass membrane protein</topology>
    </subcellularLocation>
</comment>
<dbReference type="EMBL" id="CAJNOQ010020990">
    <property type="protein sequence ID" value="CAF1478924.1"/>
    <property type="molecule type" value="Genomic_DNA"/>
</dbReference>
<dbReference type="Proteomes" id="UP000677228">
    <property type="component" value="Unassembled WGS sequence"/>
</dbReference>
<dbReference type="Proteomes" id="UP000681722">
    <property type="component" value="Unassembled WGS sequence"/>
</dbReference>
<dbReference type="InterPro" id="IPR036259">
    <property type="entry name" value="MFS_trans_sf"/>
</dbReference>
<evidence type="ECO:0000313" key="12">
    <source>
        <dbReference type="Proteomes" id="UP000663829"/>
    </source>
</evidence>
<feature type="transmembrane region" description="Helical" evidence="6">
    <location>
        <begin position="334"/>
        <end position="354"/>
    </location>
</feature>
<evidence type="ECO:0000259" key="7">
    <source>
        <dbReference type="PROSITE" id="PS50850"/>
    </source>
</evidence>
<feature type="transmembrane region" description="Helical" evidence="6">
    <location>
        <begin position="154"/>
        <end position="176"/>
    </location>
</feature>
<evidence type="ECO:0000313" key="11">
    <source>
        <dbReference type="EMBL" id="CAF4344340.1"/>
    </source>
</evidence>
<dbReference type="OrthoDB" id="5296287at2759"/>
<evidence type="ECO:0000256" key="1">
    <source>
        <dbReference type="ARBA" id="ARBA00004141"/>
    </source>
</evidence>
<feature type="transmembrane region" description="Helical" evidence="6">
    <location>
        <begin position="305"/>
        <end position="325"/>
    </location>
</feature>
<feature type="transmembrane region" description="Helical" evidence="6">
    <location>
        <begin position="182"/>
        <end position="201"/>
    </location>
</feature>
<dbReference type="GO" id="GO:0022857">
    <property type="term" value="F:transmembrane transporter activity"/>
    <property type="evidence" value="ECO:0007669"/>
    <property type="project" value="InterPro"/>
</dbReference>
<dbReference type="Proteomes" id="UP000682733">
    <property type="component" value="Unassembled WGS sequence"/>
</dbReference>
<name>A0A815RKI7_9BILA</name>
<feature type="transmembrane region" description="Helical" evidence="6">
    <location>
        <begin position="360"/>
        <end position="381"/>
    </location>
</feature>
<keyword evidence="3 6" id="KW-1133">Transmembrane helix</keyword>
<feature type="transmembrane region" description="Helical" evidence="6">
    <location>
        <begin position="91"/>
        <end position="113"/>
    </location>
</feature>
<keyword evidence="2 6" id="KW-0812">Transmembrane</keyword>
<dbReference type="PANTHER" id="PTHR24064">
    <property type="entry name" value="SOLUTE CARRIER FAMILY 22 MEMBER"/>
    <property type="match status" value="1"/>
</dbReference>
<evidence type="ECO:0000256" key="3">
    <source>
        <dbReference type="ARBA" id="ARBA00022989"/>
    </source>
</evidence>
<evidence type="ECO:0000313" key="10">
    <source>
        <dbReference type="EMBL" id="CAF4194058.1"/>
    </source>
</evidence>
<keyword evidence="12" id="KW-1185">Reference proteome</keyword>
<evidence type="ECO:0000256" key="4">
    <source>
        <dbReference type="ARBA" id="ARBA00023136"/>
    </source>
</evidence>
<feature type="transmembrane region" description="Helical" evidence="6">
    <location>
        <begin position="119"/>
        <end position="142"/>
    </location>
</feature>
<feature type="region of interest" description="Disordered" evidence="5">
    <location>
        <begin position="659"/>
        <end position="690"/>
    </location>
</feature>
<feature type="compositionally biased region" description="Basic and acidic residues" evidence="5">
    <location>
        <begin position="521"/>
        <end position="530"/>
    </location>
</feature>
<feature type="transmembrane region" description="Helical" evidence="6">
    <location>
        <begin position="415"/>
        <end position="436"/>
    </location>
</feature>
<comment type="caution">
    <text evidence="9">The sequence shown here is derived from an EMBL/GenBank/DDBJ whole genome shotgun (WGS) entry which is preliminary data.</text>
</comment>
<dbReference type="GO" id="GO:0016020">
    <property type="term" value="C:membrane"/>
    <property type="evidence" value="ECO:0007669"/>
    <property type="project" value="UniProtKB-SubCell"/>
</dbReference>
<dbReference type="PROSITE" id="PS50850">
    <property type="entry name" value="MFS"/>
    <property type="match status" value="1"/>
</dbReference>
<feature type="transmembrane region" description="Helical" evidence="6">
    <location>
        <begin position="276"/>
        <end position="293"/>
    </location>
</feature>
<dbReference type="EMBL" id="CAJOBC010086465">
    <property type="protein sequence ID" value="CAF4344340.1"/>
    <property type="molecule type" value="Genomic_DNA"/>
</dbReference>
<keyword evidence="4 6" id="KW-0472">Membrane</keyword>
<evidence type="ECO:0000256" key="6">
    <source>
        <dbReference type="SAM" id="Phobius"/>
    </source>
</evidence>
<organism evidence="9 12">
    <name type="scientific">Didymodactylos carnosus</name>
    <dbReference type="NCBI Taxonomy" id="1234261"/>
    <lineage>
        <taxon>Eukaryota</taxon>
        <taxon>Metazoa</taxon>
        <taxon>Spiralia</taxon>
        <taxon>Gnathifera</taxon>
        <taxon>Rotifera</taxon>
        <taxon>Eurotatoria</taxon>
        <taxon>Bdelloidea</taxon>
        <taxon>Philodinida</taxon>
        <taxon>Philodinidae</taxon>
        <taxon>Didymodactylos</taxon>
    </lineage>
</organism>